<evidence type="ECO:0000313" key="6">
    <source>
        <dbReference type="Proteomes" id="UP000827092"/>
    </source>
</evidence>
<evidence type="ECO:0000256" key="2">
    <source>
        <dbReference type="ARBA" id="ARBA00023136"/>
    </source>
</evidence>
<evidence type="ECO:0000313" key="5">
    <source>
        <dbReference type="EMBL" id="KAG8196372.1"/>
    </source>
</evidence>
<dbReference type="InterPro" id="IPR001849">
    <property type="entry name" value="PH_domain"/>
</dbReference>
<sequence>MWCCDESSVQVSKMALKLKSGPMLWYKRRCFGSNWRKVHSILYNDSSFLWYRDKSRQNQMGSLVLKNAPELIAFGAFTAHVPNRPELPSNYEAKELLVFGVRNKGVVNWFLCPNQEEVRSWMAAITSSMPPPQFSLLHQRMGNAPPPDMDPHLESESQFKPQQPPPQYTPNQQAPAYNQEASGIPGHYPPPVHCRQPTYRNDVPPQAQPYAHSGVGGGGPTTVIVQQDRPSGVSGGAGNFAMGMVLGGVIGTALGSHTHSGLGSGSGWGSSETSVNDHTDIRINNYYGNDTTTVNNLDVTRNVAIEPADVPQMPSAELGVRNQSIPNDIPLQPYMEQQSSWPQPLPFIAEEYAPKHESASIEYTSGGMFGGGDSNYGGGGFGGGDFGGGGFSGGDFGGGGFGGGDFGGGDFGGGGDF</sequence>
<dbReference type="PROSITE" id="PS50003">
    <property type="entry name" value="PH_DOMAIN"/>
    <property type="match status" value="1"/>
</dbReference>
<dbReference type="SMART" id="SM00233">
    <property type="entry name" value="PH"/>
    <property type="match status" value="1"/>
</dbReference>
<dbReference type="PANTHER" id="PTHR14309">
    <property type="entry name" value="EXPRESSED PROTEIN"/>
    <property type="match status" value="1"/>
</dbReference>
<evidence type="ECO:0000259" key="4">
    <source>
        <dbReference type="PROSITE" id="PS50003"/>
    </source>
</evidence>
<organism evidence="5 6">
    <name type="scientific">Oedothorax gibbosus</name>
    <dbReference type="NCBI Taxonomy" id="931172"/>
    <lineage>
        <taxon>Eukaryota</taxon>
        <taxon>Metazoa</taxon>
        <taxon>Ecdysozoa</taxon>
        <taxon>Arthropoda</taxon>
        <taxon>Chelicerata</taxon>
        <taxon>Arachnida</taxon>
        <taxon>Araneae</taxon>
        <taxon>Araneomorphae</taxon>
        <taxon>Entelegynae</taxon>
        <taxon>Araneoidea</taxon>
        <taxon>Linyphiidae</taxon>
        <taxon>Erigoninae</taxon>
        <taxon>Oedothorax</taxon>
    </lineage>
</organism>
<proteinExistence type="predicted"/>
<comment type="subcellular location">
    <subcellularLocation>
        <location evidence="1">Membrane</location>
    </subcellularLocation>
</comment>
<dbReference type="AlphaFoldDB" id="A0AAV6VIK4"/>
<dbReference type="Proteomes" id="UP000827092">
    <property type="component" value="Unassembled WGS sequence"/>
</dbReference>
<protein>
    <recommendedName>
        <fullName evidence="4">PH domain-containing protein</fullName>
    </recommendedName>
</protein>
<dbReference type="EMBL" id="JAFNEN010000071">
    <property type="protein sequence ID" value="KAG8196372.1"/>
    <property type="molecule type" value="Genomic_DNA"/>
</dbReference>
<feature type="region of interest" description="Disordered" evidence="3">
    <location>
        <begin position="136"/>
        <end position="218"/>
    </location>
</feature>
<dbReference type="SUPFAM" id="SSF50729">
    <property type="entry name" value="PH domain-like"/>
    <property type="match status" value="1"/>
</dbReference>
<comment type="caution">
    <text evidence="5">The sequence shown here is derived from an EMBL/GenBank/DDBJ whole genome shotgun (WGS) entry which is preliminary data.</text>
</comment>
<name>A0AAV6VIK4_9ARAC</name>
<dbReference type="Gene3D" id="2.30.29.30">
    <property type="entry name" value="Pleckstrin-homology domain (PH domain)/Phosphotyrosine-binding domain (PTB)"/>
    <property type="match status" value="1"/>
</dbReference>
<dbReference type="InterPro" id="IPR011993">
    <property type="entry name" value="PH-like_dom_sf"/>
</dbReference>
<keyword evidence="2" id="KW-0472">Membrane</keyword>
<keyword evidence="6" id="KW-1185">Reference proteome</keyword>
<dbReference type="InterPro" id="IPR039680">
    <property type="entry name" value="PLEKHB1/2"/>
</dbReference>
<feature type="domain" description="PH" evidence="4">
    <location>
        <begin position="16"/>
        <end position="130"/>
    </location>
</feature>
<dbReference type="GO" id="GO:0045595">
    <property type="term" value="P:regulation of cell differentiation"/>
    <property type="evidence" value="ECO:0007669"/>
    <property type="project" value="TreeGrafter"/>
</dbReference>
<dbReference type="PANTHER" id="PTHR14309:SF12">
    <property type="entry name" value="PH DOMAIN-CONTAINING PROTEIN"/>
    <property type="match status" value="1"/>
</dbReference>
<gene>
    <name evidence="5" type="ORF">JTE90_009589</name>
</gene>
<dbReference type="GO" id="GO:0016020">
    <property type="term" value="C:membrane"/>
    <property type="evidence" value="ECO:0007669"/>
    <property type="project" value="UniProtKB-SubCell"/>
</dbReference>
<evidence type="ECO:0000256" key="1">
    <source>
        <dbReference type="ARBA" id="ARBA00004370"/>
    </source>
</evidence>
<evidence type="ECO:0000256" key="3">
    <source>
        <dbReference type="SAM" id="MobiDB-lite"/>
    </source>
</evidence>
<accession>A0AAV6VIK4</accession>
<reference evidence="5 6" key="1">
    <citation type="journal article" date="2022" name="Nat. Ecol. Evol.">
        <title>A masculinizing supergene underlies an exaggerated male reproductive morph in a spider.</title>
        <authorList>
            <person name="Hendrickx F."/>
            <person name="De Corte Z."/>
            <person name="Sonet G."/>
            <person name="Van Belleghem S.M."/>
            <person name="Kostlbacher S."/>
            <person name="Vangestel C."/>
        </authorList>
    </citation>
    <scope>NUCLEOTIDE SEQUENCE [LARGE SCALE GENOMIC DNA]</scope>
    <source>
        <strain evidence="5">W744_W776</strain>
    </source>
</reference>